<dbReference type="EMBL" id="FUXI01000027">
    <property type="protein sequence ID" value="SKA00013.1"/>
    <property type="molecule type" value="Genomic_DNA"/>
</dbReference>
<dbReference type="PROSITE" id="PS51682">
    <property type="entry name" value="SAM_OMT_I"/>
    <property type="match status" value="1"/>
</dbReference>
<evidence type="ECO:0000256" key="1">
    <source>
        <dbReference type="ARBA" id="ARBA00022603"/>
    </source>
</evidence>
<dbReference type="InterPro" id="IPR002935">
    <property type="entry name" value="SAM_O-MeTrfase"/>
</dbReference>
<dbReference type="GO" id="GO:0008757">
    <property type="term" value="F:S-adenosylmethionine-dependent methyltransferase activity"/>
    <property type="evidence" value="ECO:0007669"/>
    <property type="project" value="TreeGrafter"/>
</dbReference>
<dbReference type="Gene3D" id="3.40.50.150">
    <property type="entry name" value="Vaccinia Virus protein VP39"/>
    <property type="match status" value="1"/>
</dbReference>
<dbReference type="EC" id="2.1.1.-" evidence="4"/>
<accession>A0A1T4Q8D2</accession>
<keyword evidence="2 4" id="KW-0808">Transferase</keyword>
<dbReference type="RefSeq" id="WP_078808014.1">
    <property type="nucleotide sequence ID" value="NZ_FUXI01000027.1"/>
</dbReference>
<gene>
    <name evidence="4" type="primary">trmR</name>
    <name evidence="5" type="ORF">SAMN02745116_02097</name>
</gene>
<proteinExistence type="inferred from homology"/>
<dbReference type="GO" id="GO:0030488">
    <property type="term" value="P:tRNA methylation"/>
    <property type="evidence" value="ECO:0007669"/>
    <property type="project" value="UniProtKB-UniRule"/>
</dbReference>
<comment type="subunit">
    <text evidence="4">Homodimer.</text>
</comment>
<organism evidence="5 6">
    <name type="scientific">Pilibacter termitis</name>
    <dbReference type="NCBI Taxonomy" id="263852"/>
    <lineage>
        <taxon>Bacteria</taxon>
        <taxon>Bacillati</taxon>
        <taxon>Bacillota</taxon>
        <taxon>Bacilli</taxon>
        <taxon>Lactobacillales</taxon>
        <taxon>Enterococcaceae</taxon>
        <taxon>Pilibacter</taxon>
    </lineage>
</organism>
<name>A0A1T4Q8D2_9ENTE</name>
<evidence type="ECO:0000256" key="4">
    <source>
        <dbReference type="HAMAP-Rule" id="MF_02217"/>
    </source>
</evidence>
<feature type="binding site" evidence="4">
    <location>
        <position position="98"/>
    </location>
    <ligand>
        <name>S-adenosyl-L-methionine</name>
        <dbReference type="ChEBI" id="CHEBI:59789"/>
    </ligand>
</feature>
<keyword evidence="4" id="KW-0819">tRNA processing</keyword>
<protein>
    <recommendedName>
        <fullName evidence="4">tRNA 5-hydroxyuridine methyltransferase</fullName>
        <ecNumber evidence="4">2.1.1.-</ecNumber>
    </recommendedName>
    <alternativeName>
        <fullName evidence="4">ho5U methyltransferase</fullName>
    </alternativeName>
</protein>
<dbReference type="GO" id="GO:0016300">
    <property type="term" value="F:tRNA (uridine) methyltransferase activity"/>
    <property type="evidence" value="ECO:0007669"/>
    <property type="project" value="UniProtKB-UniRule"/>
</dbReference>
<comment type="function">
    <text evidence="4">Catalyzes the methylation of 5-hydroxyuridine (ho5U) to form 5-methoxyuridine (mo5U) at position 34 in tRNAs.</text>
</comment>
<dbReference type="PANTHER" id="PTHR10509:SF14">
    <property type="entry name" value="CAFFEOYL-COA O-METHYLTRANSFERASE 3-RELATED"/>
    <property type="match status" value="1"/>
</dbReference>
<dbReference type="OrthoDB" id="9799672at2"/>
<feature type="binding site" evidence="4">
    <location>
        <position position="80"/>
    </location>
    <ligand>
        <name>S-adenosyl-L-methionine</name>
        <dbReference type="ChEBI" id="CHEBI:59789"/>
    </ligand>
</feature>
<dbReference type="Pfam" id="PF01596">
    <property type="entry name" value="Methyltransf_3"/>
    <property type="match status" value="1"/>
</dbReference>
<dbReference type="GO" id="GO:0008171">
    <property type="term" value="F:O-methyltransferase activity"/>
    <property type="evidence" value="ECO:0007669"/>
    <property type="project" value="InterPro"/>
</dbReference>
<dbReference type="InterPro" id="IPR050362">
    <property type="entry name" value="Cation-dep_OMT"/>
</dbReference>
<feature type="binding site" evidence="4">
    <location>
        <position position="50"/>
    </location>
    <ligand>
        <name>S-adenosyl-L-methionine</name>
        <dbReference type="ChEBI" id="CHEBI:59789"/>
    </ligand>
</feature>
<dbReference type="HAMAP" id="MF_02217">
    <property type="entry name" value="TrmR_methyltr"/>
    <property type="match status" value="1"/>
</dbReference>
<sequence length="236" mass="26720">MAEKERINPMMRRPIVQEDIVHFLRTRQKQTAGELGRVASEAREKGVPIIPHETAVFLEFFLKQIKPKNVLEIGAAIGFSSSLMANCLPENSHVTTIDRYDMMIAAAKKTYERLNLQEKVTLLEGEAVDILSTLPSDTYDFVFMDSAKSKYIVFLPDILRIMKRGAVLMVDDIFQAGDVLKDIQDIKRNQRAIHRGLNQFFDAVIEHPQLTSTILPLGDGVILITKDDDEIILPKI</sequence>
<comment type="caution">
    <text evidence="4">Lacks conserved residue(s) required for the propagation of feature annotation.</text>
</comment>
<dbReference type="InterPro" id="IPR029063">
    <property type="entry name" value="SAM-dependent_MTases_sf"/>
</dbReference>
<dbReference type="InterPro" id="IPR043675">
    <property type="entry name" value="TrmR_methyltr"/>
</dbReference>
<dbReference type="CDD" id="cd02440">
    <property type="entry name" value="AdoMet_MTases"/>
    <property type="match status" value="1"/>
</dbReference>
<comment type="similarity">
    <text evidence="4">Belongs to the class I-like SAM-binding methyltransferase superfamily. Cation-dependent O-methyltransferase family.</text>
</comment>
<dbReference type="PANTHER" id="PTHR10509">
    <property type="entry name" value="O-METHYLTRANSFERASE-RELATED"/>
    <property type="match status" value="1"/>
</dbReference>
<evidence type="ECO:0000313" key="6">
    <source>
        <dbReference type="Proteomes" id="UP000190328"/>
    </source>
</evidence>
<comment type="catalytic activity">
    <reaction evidence="4">
        <text>5-hydroxyuridine(34) in tRNA + S-adenosyl-L-methionine = 5-methoxyuridine(34) in tRNA + S-adenosyl-L-homocysteine + H(+)</text>
        <dbReference type="Rhea" id="RHEA:60524"/>
        <dbReference type="Rhea" id="RHEA-COMP:13381"/>
        <dbReference type="Rhea" id="RHEA-COMP:15591"/>
        <dbReference type="ChEBI" id="CHEBI:15378"/>
        <dbReference type="ChEBI" id="CHEBI:57856"/>
        <dbReference type="ChEBI" id="CHEBI:59789"/>
        <dbReference type="ChEBI" id="CHEBI:136877"/>
        <dbReference type="ChEBI" id="CHEBI:143860"/>
    </reaction>
</comment>
<dbReference type="STRING" id="263852.SAMN02745116_02097"/>
<keyword evidence="6" id="KW-1185">Reference proteome</keyword>
<dbReference type="Proteomes" id="UP000190328">
    <property type="component" value="Unassembled WGS sequence"/>
</dbReference>
<evidence type="ECO:0000313" key="5">
    <source>
        <dbReference type="EMBL" id="SKA00013.1"/>
    </source>
</evidence>
<feature type="binding site" evidence="4">
    <location>
        <begin position="126"/>
        <end position="127"/>
    </location>
    <ligand>
        <name>S-adenosyl-L-methionine</name>
        <dbReference type="ChEBI" id="CHEBI:59789"/>
    </ligand>
</feature>
<dbReference type="SUPFAM" id="SSF53335">
    <property type="entry name" value="S-adenosyl-L-methionine-dependent methyltransferases"/>
    <property type="match status" value="1"/>
</dbReference>
<reference evidence="5 6" key="1">
    <citation type="submission" date="2017-02" db="EMBL/GenBank/DDBJ databases">
        <authorList>
            <person name="Peterson S.W."/>
        </authorList>
    </citation>
    <scope>NUCLEOTIDE SEQUENCE [LARGE SCALE GENOMIC DNA]</scope>
    <source>
        <strain evidence="5 6">ATCC BAA-1030</strain>
    </source>
</reference>
<evidence type="ECO:0000256" key="2">
    <source>
        <dbReference type="ARBA" id="ARBA00022679"/>
    </source>
</evidence>
<feature type="binding site" evidence="4">
    <location>
        <position position="145"/>
    </location>
    <ligand>
        <name>S-adenosyl-L-methionine</name>
        <dbReference type="ChEBI" id="CHEBI:59789"/>
    </ligand>
</feature>
<keyword evidence="1 4" id="KW-0489">Methyltransferase</keyword>
<dbReference type="AlphaFoldDB" id="A0A1T4Q8D2"/>
<evidence type="ECO:0000256" key="3">
    <source>
        <dbReference type="ARBA" id="ARBA00022691"/>
    </source>
</evidence>
<keyword evidence="3 4" id="KW-0949">S-adenosyl-L-methionine</keyword>